<protein>
    <submittedName>
        <fullName evidence="7">Oxygen-independent coproporphyrinogen-3 oxidase</fullName>
        <ecNumber evidence="7">1.3.99.22</ecNumber>
    </submittedName>
</protein>
<dbReference type="InterPro" id="IPR007197">
    <property type="entry name" value="rSAM"/>
</dbReference>
<dbReference type="GO" id="GO:0046872">
    <property type="term" value="F:metal ion binding"/>
    <property type="evidence" value="ECO:0007669"/>
    <property type="project" value="UniProtKB-KW"/>
</dbReference>
<dbReference type="GO" id="GO:0006779">
    <property type="term" value="P:porphyrin-containing compound biosynthetic process"/>
    <property type="evidence" value="ECO:0007669"/>
    <property type="project" value="TreeGrafter"/>
</dbReference>
<dbReference type="InterPro" id="IPR058240">
    <property type="entry name" value="rSAM_sf"/>
</dbReference>
<dbReference type="PATRIC" id="fig|1747903.4.peg.1387"/>
<keyword evidence="4" id="KW-0408">Iron</keyword>
<dbReference type="SFLD" id="SFLDS00029">
    <property type="entry name" value="Radical_SAM"/>
    <property type="match status" value="1"/>
</dbReference>
<dbReference type="SFLD" id="SFLDG01065">
    <property type="entry name" value="anaerobic_coproporphyrinogen-I"/>
    <property type="match status" value="1"/>
</dbReference>
<dbReference type="AlphaFoldDB" id="A0A1A7BYP7"/>
<dbReference type="GO" id="GO:0051539">
    <property type="term" value="F:4 iron, 4 sulfur cluster binding"/>
    <property type="evidence" value="ECO:0007669"/>
    <property type="project" value="TreeGrafter"/>
</dbReference>
<gene>
    <name evidence="7" type="ORF">ASR47_1004129</name>
</gene>
<dbReference type="PROSITE" id="PS51918">
    <property type="entry name" value="RADICAL_SAM"/>
    <property type="match status" value="1"/>
</dbReference>
<sequence length="459" mass="50357">MNPSEQPGTLAQRMRHTPYQAYSYSYPHKAAYRTLAQATPLAPIWARQDRCALFAYIHIPFCEMRCGFCNLFAMARPSAEMVERYVQQVLVQMRAMDGVLGERRFARFALGGGTPTYLSAAQLDTLLCGARDILGIDLQATPAGIEASPETITAERLAVCRAHGIDRVSLGIQSFAAGEMRALARPQQNATVRQAIALIREAGFPTLNLDLIYGIAGQTVASLLASIDSALAFRPEEIYLYPLYVREQTGLGKIARRQGADTLNPIMLARDGDSRLTLYAAARDHLRAQGYVQVSMRMFRAPHAPTDAGPSYCCQNDGMVGLGAGARSYTSRLHYSSEYAVARTETIGIIDNYLALDEARFAQAEHGYQLGDEDQRRRYVIQSLLTDPGLDLDAYTGRFGSDCLADLPQLAELFALELVTQDGPLLRLNDQGYAYADTIGPWLASNTVRALMAESGQAC</sequence>
<dbReference type="RefSeq" id="WP_217270592.1">
    <property type="nucleotide sequence ID" value="NZ_LOCQ01000059.1"/>
</dbReference>
<evidence type="ECO:0000256" key="2">
    <source>
        <dbReference type="ARBA" id="ARBA00022691"/>
    </source>
</evidence>
<dbReference type="Gene3D" id="3.20.20.70">
    <property type="entry name" value="Aldolase class I"/>
    <property type="match status" value="1"/>
</dbReference>
<dbReference type="InterPro" id="IPR034505">
    <property type="entry name" value="Coproporphyrinogen-III_oxidase"/>
</dbReference>
<dbReference type="PANTHER" id="PTHR13932">
    <property type="entry name" value="COPROPORPHYRINIGEN III OXIDASE"/>
    <property type="match status" value="1"/>
</dbReference>
<evidence type="ECO:0000256" key="1">
    <source>
        <dbReference type="ARBA" id="ARBA00001966"/>
    </source>
</evidence>
<keyword evidence="3" id="KW-0479">Metal-binding</keyword>
<evidence type="ECO:0000313" key="8">
    <source>
        <dbReference type="Proteomes" id="UP000092713"/>
    </source>
</evidence>
<dbReference type="InterPro" id="IPR006638">
    <property type="entry name" value="Elp3/MiaA/NifB-like_rSAM"/>
</dbReference>
<name>A0A1A7BYP7_9BURK</name>
<accession>A0A1A7BYP7</accession>
<dbReference type="NCBIfam" id="NF006067">
    <property type="entry name" value="PRK08208.1"/>
    <property type="match status" value="1"/>
</dbReference>
<organism evidence="7 8">
    <name type="scientific">Janthinobacterium psychrotolerans</name>
    <dbReference type="NCBI Taxonomy" id="1747903"/>
    <lineage>
        <taxon>Bacteria</taxon>
        <taxon>Pseudomonadati</taxon>
        <taxon>Pseudomonadota</taxon>
        <taxon>Betaproteobacteria</taxon>
        <taxon>Burkholderiales</taxon>
        <taxon>Oxalobacteraceae</taxon>
        <taxon>Janthinobacterium</taxon>
    </lineage>
</organism>
<evidence type="ECO:0000259" key="6">
    <source>
        <dbReference type="PROSITE" id="PS51918"/>
    </source>
</evidence>
<evidence type="ECO:0000313" key="7">
    <source>
        <dbReference type="EMBL" id="OBV37854.1"/>
    </source>
</evidence>
<comment type="caution">
    <text evidence="7">The sequence shown here is derived from an EMBL/GenBank/DDBJ whole genome shotgun (WGS) entry which is preliminary data.</text>
</comment>
<keyword evidence="5" id="KW-0411">Iron-sulfur</keyword>
<reference evidence="7 8" key="1">
    <citation type="submission" date="2016-04" db="EMBL/GenBank/DDBJ databases">
        <title>Draft genome sequence of Janthinobacterium psychrotolerans sp. nov., isolated from freshwater sediments in Denmark.</title>
        <authorList>
            <person name="Gong X."/>
            <person name="Skrivergaard S."/>
            <person name="Korsgaard B.S."/>
            <person name="Schreiber L."/>
            <person name="Marshall I.P."/>
            <person name="Finster K."/>
            <person name="Schramm A."/>
        </authorList>
    </citation>
    <scope>NUCLEOTIDE SEQUENCE [LARGE SCALE GENOMIC DNA]</scope>
    <source>
        <strain evidence="7 8">S3-2</strain>
    </source>
</reference>
<dbReference type="GO" id="GO:0016491">
    <property type="term" value="F:oxidoreductase activity"/>
    <property type="evidence" value="ECO:0007669"/>
    <property type="project" value="UniProtKB-KW"/>
</dbReference>
<keyword evidence="2" id="KW-0949">S-adenosyl-L-methionine</keyword>
<comment type="cofactor">
    <cofactor evidence="1">
        <name>[4Fe-4S] cluster</name>
        <dbReference type="ChEBI" id="CHEBI:49883"/>
    </cofactor>
</comment>
<dbReference type="Pfam" id="PF04055">
    <property type="entry name" value="Radical_SAM"/>
    <property type="match status" value="1"/>
</dbReference>
<dbReference type="InterPro" id="IPR013785">
    <property type="entry name" value="Aldolase_TIM"/>
</dbReference>
<evidence type="ECO:0000256" key="5">
    <source>
        <dbReference type="ARBA" id="ARBA00023014"/>
    </source>
</evidence>
<dbReference type="InterPro" id="IPR010723">
    <property type="entry name" value="HemN_C"/>
</dbReference>
<dbReference type="SMART" id="SM00729">
    <property type="entry name" value="Elp3"/>
    <property type="match status" value="1"/>
</dbReference>
<feature type="domain" description="Radical SAM core" evidence="6">
    <location>
        <begin position="47"/>
        <end position="289"/>
    </location>
</feature>
<dbReference type="PANTHER" id="PTHR13932:SF5">
    <property type="entry name" value="RADICAL S-ADENOSYL METHIONINE DOMAIN-CONTAINING PROTEIN 1, MITOCHONDRIAL"/>
    <property type="match status" value="1"/>
</dbReference>
<dbReference type="Pfam" id="PF06969">
    <property type="entry name" value="HemN_C"/>
    <property type="match status" value="1"/>
</dbReference>
<dbReference type="GO" id="GO:0005737">
    <property type="term" value="C:cytoplasm"/>
    <property type="evidence" value="ECO:0007669"/>
    <property type="project" value="TreeGrafter"/>
</dbReference>
<dbReference type="STRING" id="1747903.ASR47_1004129"/>
<evidence type="ECO:0000256" key="3">
    <source>
        <dbReference type="ARBA" id="ARBA00022723"/>
    </source>
</evidence>
<dbReference type="EMBL" id="LOCQ01000059">
    <property type="protein sequence ID" value="OBV37854.1"/>
    <property type="molecule type" value="Genomic_DNA"/>
</dbReference>
<keyword evidence="8" id="KW-1185">Reference proteome</keyword>
<dbReference type="EC" id="1.3.99.22" evidence="7"/>
<dbReference type="CDD" id="cd01335">
    <property type="entry name" value="Radical_SAM"/>
    <property type="match status" value="1"/>
</dbReference>
<dbReference type="Proteomes" id="UP000092713">
    <property type="component" value="Unassembled WGS sequence"/>
</dbReference>
<keyword evidence="7" id="KW-0560">Oxidoreductase</keyword>
<dbReference type="SUPFAM" id="SSF102114">
    <property type="entry name" value="Radical SAM enzymes"/>
    <property type="match status" value="1"/>
</dbReference>
<proteinExistence type="predicted"/>
<evidence type="ECO:0000256" key="4">
    <source>
        <dbReference type="ARBA" id="ARBA00023004"/>
    </source>
</evidence>